<organism evidence="2 3">
    <name type="scientific">Peribacillus simplex</name>
    <dbReference type="NCBI Taxonomy" id="1478"/>
    <lineage>
        <taxon>Bacteria</taxon>
        <taxon>Bacillati</taxon>
        <taxon>Bacillota</taxon>
        <taxon>Bacilli</taxon>
        <taxon>Bacillales</taxon>
        <taxon>Bacillaceae</taxon>
        <taxon>Peribacillus</taxon>
    </lineage>
</organism>
<keyword evidence="1" id="KW-0472">Membrane</keyword>
<proteinExistence type="predicted"/>
<feature type="transmembrane region" description="Helical" evidence="1">
    <location>
        <begin position="137"/>
        <end position="155"/>
    </location>
</feature>
<protein>
    <submittedName>
        <fullName evidence="2">Uncharacterized protein</fullName>
    </submittedName>
</protein>
<feature type="transmembrane region" description="Helical" evidence="1">
    <location>
        <begin position="12"/>
        <end position="30"/>
    </location>
</feature>
<gene>
    <name evidence="2" type="ORF">AS888_05955</name>
</gene>
<feature type="transmembrane region" description="Helical" evidence="1">
    <location>
        <begin position="107"/>
        <end position="125"/>
    </location>
</feature>
<reference evidence="2 3" key="1">
    <citation type="submission" date="2015-11" db="EMBL/GenBank/DDBJ databases">
        <title>Genome Sequence of Bacillus simplex strain VanAntwerpen2.</title>
        <authorList>
            <person name="Couger M.B."/>
        </authorList>
    </citation>
    <scope>NUCLEOTIDE SEQUENCE [LARGE SCALE GENOMIC DNA]</scope>
    <source>
        <strain evidence="2 3">VanAntwerpen02</strain>
    </source>
</reference>
<comment type="caution">
    <text evidence="2">The sequence shown here is derived from an EMBL/GenBank/DDBJ whole genome shotgun (WGS) entry which is preliminary data.</text>
</comment>
<accession>A0A109N237</accession>
<evidence type="ECO:0000313" key="3">
    <source>
        <dbReference type="Proteomes" id="UP000064189"/>
    </source>
</evidence>
<dbReference type="AlphaFoldDB" id="A0A109N237"/>
<feature type="transmembrane region" description="Helical" evidence="1">
    <location>
        <begin position="84"/>
        <end position="101"/>
    </location>
</feature>
<dbReference type="RefSeq" id="WP_061141075.1">
    <property type="nucleotide sequence ID" value="NZ_LNNH01000010.1"/>
</dbReference>
<dbReference type="EMBL" id="LNNH01000010">
    <property type="protein sequence ID" value="KWW22076.1"/>
    <property type="molecule type" value="Genomic_DNA"/>
</dbReference>
<evidence type="ECO:0000313" key="2">
    <source>
        <dbReference type="EMBL" id="KWW22076.1"/>
    </source>
</evidence>
<dbReference type="Proteomes" id="UP000064189">
    <property type="component" value="Unassembled WGS sequence"/>
</dbReference>
<keyword evidence="1" id="KW-0812">Transmembrane</keyword>
<name>A0A109N237_9BACI</name>
<feature type="transmembrane region" description="Helical" evidence="1">
    <location>
        <begin position="50"/>
        <end position="72"/>
    </location>
</feature>
<keyword evidence="1" id="KW-1133">Transmembrane helix</keyword>
<evidence type="ECO:0000256" key="1">
    <source>
        <dbReference type="SAM" id="Phobius"/>
    </source>
</evidence>
<sequence length="255" mass="29569">MDVESLIKRKITVTYVTTAVTSFIFVYLYMADGMKEGTTYNLGGEFLRWVFLYSMYVGAIVLIYGTLVSVVIEYLQRRWFIKHTWLYILLHGLFGLLNGLFFQETSLVIAGMVAALFYAFIDRWLYVRDKAQQTTKLFLLFPPLACGLLCVYFQIISEPLPPFSTEDAVEFATDGEGTFTEVFPKYVGKVDEMIHGYHVERETSAKGIGKEKYLITFTERWNKGKEKGFWSFSYEVERKSLTAYDDKGTYPPYYQ</sequence>
<keyword evidence="3" id="KW-1185">Reference proteome</keyword>